<protein>
    <submittedName>
        <fullName evidence="2">Uncharacterized protein</fullName>
    </submittedName>
</protein>
<evidence type="ECO:0000313" key="2">
    <source>
        <dbReference type="EMBL" id="CAF4017280.1"/>
    </source>
</evidence>
<evidence type="ECO:0000313" key="3">
    <source>
        <dbReference type="Proteomes" id="UP000676336"/>
    </source>
</evidence>
<dbReference type="AlphaFoldDB" id="A0A8S2NTQ1"/>
<reference evidence="2" key="1">
    <citation type="submission" date="2021-02" db="EMBL/GenBank/DDBJ databases">
        <authorList>
            <person name="Nowell W R."/>
        </authorList>
    </citation>
    <scope>NUCLEOTIDE SEQUENCE</scope>
</reference>
<evidence type="ECO:0000256" key="1">
    <source>
        <dbReference type="SAM" id="MobiDB-lite"/>
    </source>
</evidence>
<accession>A0A8S2NTQ1</accession>
<dbReference type="EMBL" id="CAJOBI010004936">
    <property type="protein sequence ID" value="CAF4017280.1"/>
    <property type="molecule type" value="Genomic_DNA"/>
</dbReference>
<feature type="non-terminal residue" evidence="2">
    <location>
        <position position="1"/>
    </location>
</feature>
<name>A0A8S2NTQ1_9BILA</name>
<gene>
    <name evidence="2" type="ORF">SMN809_LOCUS12812</name>
</gene>
<feature type="compositionally biased region" description="Basic and acidic residues" evidence="1">
    <location>
        <begin position="201"/>
        <end position="213"/>
    </location>
</feature>
<feature type="region of interest" description="Disordered" evidence="1">
    <location>
        <begin position="175"/>
        <end position="213"/>
    </location>
</feature>
<sequence length="213" mass="24337">MMRKSKVTETNSSDDVVYSIDSDLSDIDMDNNVERDIPNIQQQESWSGKKLTSNMPYYEGESELSNDFESKIPRNPSSRLVELDLVKDVPAGSSKENRCKVDSTAPQIINQYNKFMGRIDTMDTLVALHPISFKIETMIIMNSHRRDSNSYNSTSHRSIRLFHFKSKIAKFLFKKTKHSPSRTSFADGSHRDEENQPPPKKLCDAESRVAKAI</sequence>
<proteinExistence type="predicted"/>
<dbReference type="Proteomes" id="UP000676336">
    <property type="component" value="Unassembled WGS sequence"/>
</dbReference>
<organism evidence="2 3">
    <name type="scientific">Rotaria magnacalcarata</name>
    <dbReference type="NCBI Taxonomy" id="392030"/>
    <lineage>
        <taxon>Eukaryota</taxon>
        <taxon>Metazoa</taxon>
        <taxon>Spiralia</taxon>
        <taxon>Gnathifera</taxon>
        <taxon>Rotifera</taxon>
        <taxon>Eurotatoria</taxon>
        <taxon>Bdelloidea</taxon>
        <taxon>Philodinida</taxon>
        <taxon>Philodinidae</taxon>
        <taxon>Rotaria</taxon>
    </lineage>
</organism>
<comment type="caution">
    <text evidence="2">The sequence shown here is derived from an EMBL/GenBank/DDBJ whole genome shotgun (WGS) entry which is preliminary data.</text>
</comment>